<dbReference type="Gene3D" id="3.10.180.10">
    <property type="entry name" value="2,3-Dihydroxybiphenyl 1,2-Dioxygenase, domain 1"/>
    <property type="match status" value="2"/>
</dbReference>
<dbReference type="PROSITE" id="PS51819">
    <property type="entry name" value="VOC"/>
    <property type="match status" value="2"/>
</dbReference>
<name>A0A6J4SM92_9ACTN</name>
<dbReference type="InterPro" id="IPR004360">
    <property type="entry name" value="Glyas_Fos-R_dOase_dom"/>
</dbReference>
<reference evidence="3" key="1">
    <citation type="submission" date="2020-02" db="EMBL/GenBank/DDBJ databases">
        <authorList>
            <person name="Meier V. D."/>
        </authorList>
    </citation>
    <scope>NUCLEOTIDE SEQUENCE</scope>
    <source>
        <strain evidence="3">AVDCRST_MAG13</strain>
    </source>
</reference>
<sequence length="310" mass="34249">MISLRRIDHVCLRTPDVDEAAPRWAVQFGLTERPRRDGRAYLACHYEPYSLELAPAGAEGAGADHTGYELARGIGLEDAAAHLDGLGVEHRVEDGAVHLRDPDGHGVELTPYRPADDPRPPIARSTTTLGGFHPRKLGHVNSLTGNLDGMVDFYCDVLGMRVADRLGAEGAWLHINADHHTTAFVGKGHAHFHHLAFELTDWGELRVALDHLAQHGRWLAWGPLRHGLAQNLAAYVRIPQEECFVELYSDMEQLEADHQPRTWPDDAHSSNTWGILPPRSYFRFDPAAVEHERQGLEAQGHPLPPAGGPA</sequence>
<dbReference type="SUPFAM" id="SSF54593">
    <property type="entry name" value="Glyoxalase/Bleomycin resistance protein/Dihydroxybiphenyl dioxygenase"/>
    <property type="match status" value="1"/>
</dbReference>
<gene>
    <name evidence="3" type="ORF">AVDCRST_MAG13-2352</name>
</gene>
<feature type="region of interest" description="Disordered" evidence="1">
    <location>
        <begin position="98"/>
        <end position="121"/>
    </location>
</feature>
<proteinExistence type="predicted"/>
<feature type="domain" description="VOC" evidence="2">
    <location>
        <begin position="136"/>
        <end position="250"/>
    </location>
</feature>
<dbReference type="PANTHER" id="PTHR21366:SF14">
    <property type="entry name" value="GLYOXALASE DOMAIN-CONTAINING PROTEIN 5"/>
    <property type="match status" value="1"/>
</dbReference>
<dbReference type="GO" id="GO:0018577">
    <property type="term" value="F:catechol 2,3-dioxygenase activity"/>
    <property type="evidence" value="ECO:0007669"/>
    <property type="project" value="UniProtKB-EC"/>
</dbReference>
<evidence type="ECO:0000313" key="3">
    <source>
        <dbReference type="EMBL" id="CAA9502574.1"/>
    </source>
</evidence>
<keyword evidence="3" id="KW-0223">Dioxygenase</keyword>
<organism evidence="3">
    <name type="scientific">uncultured Solirubrobacteraceae bacterium</name>
    <dbReference type="NCBI Taxonomy" id="1162706"/>
    <lineage>
        <taxon>Bacteria</taxon>
        <taxon>Bacillati</taxon>
        <taxon>Actinomycetota</taxon>
        <taxon>Thermoleophilia</taxon>
        <taxon>Solirubrobacterales</taxon>
        <taxon>Solirubrobacteraceae</taxon>
        <taxon>environmental samples</taxon>
    </lineage>
</organism>
<evidence type="ECO:0000256" key="1">
    <source>
        <dbReference type="SAM" id="MobiDB-lite"/>
    </source>
</evidence>
<accession>A0A6J4SM92</accession>
<protein>
    <submittedName>
        <fullName evidence="3">Catechol 2,3-dioxygenase</fullName>
        <ecNumber evidence="3">1.13.11.2</ecNumber>
    </submittedName>
</protein>
<dbReference type="EMBL" id="CADCVO010000374">
    <property type="protein sequence ID" value="CAA9502574.1"/>
    <property type="molecule type" value="Genomic_DNA"/>
</dbReference>
<dbReference type="EC" id="1.13.11.2" evidence="3"/>
<dbReference type="InterPro" id="IPR037523">
    <property type="entry name" value="VOC_core"/>
</dbReference>
<feature type="domain" description="VOC" evidence="2">
    <location>
        <begin position="6"/>
        <end position="124"/>
    </location>
</feature>
<dbReference type="InterPro" id="IPR029068">
    <property type="entry name" value="Glyas_Bleomycin-R_OHBP_Dase"/>
</dbReference>
<dbReference type="Pfam" id="PF00903">
    <property type="entry name" value="Glyoxalase"/>
    <property type="match status" value="1"/>
</dbReference>
<dbReference type="PANTHER" id="PTHR21366">
    <property type="entry name" value="GLYOXALASE FAMILY PROTEIN"/>
    <property type="match status" value="1"/>
</dbReference>
<dbReference type="AlphaFoldDB" id="A0A6J4SM92"/>
<dbReference type="InterPro" id="IPR050383">
    <property type="entry name" value="GlyoxalaseI/FosfomycinResist"/>
</dbReference>
<keyword evidence="3" id="KW-0560">Oxidoreductase</keyword>
<evidence type="ECO:0000259" key="2">
    <source>
        <dbReference type="PROSITE" id="PS51819"/>
    </source>
</evidence>